<accession>A0A0C3QDF9</accession>
<keyword evidence="2" id="KW-1185">Reference proteome</keyword>
<reference evidence="2" key="2">
    <citation type="submission" date="2015-01" db="EMBL/GenBank/DDBJ databases">
        <title>Evolutionary Origins and Diversification of the Mycorrhizal Mutualists.</title>
        <authorList>
            <consortium name="DOE Joint Genome Institute"/>
            <consortium name="Mycorrhizal Genomics Consortium"/>
            <person name="Kohler A."/>
            <person name="Kuo A."/>
            <person name="Nagy L.G."/>
            <person name="Floudas D."/>
            <person name="Copeland A."/>
            <person name="Barry K.W."/>
            <person name="Cichocki N."/>
            <person name="Veneault-Fourrey C."/>
            <person name="LaButti K."/>
            <person name="Lindquist E.A."/>
            <person name="Lipzen A."/>
            <person name="Lundell T."/>
            <person name="Morin E."/>
            <person name="Murat C."/>
            <person name="Riley R."/>
            <person name="Ohm R."/>
            <person name="Sun H."/>
            <person name="Tunlid A."/>
            <person name="Henrissat B."/>
            <person name="Grigoriev I.V."/>
            <person name="Hibbett D.S."/>
            <person name="Martin F."/>
        </authorList>
    </citation>
    <scope>NUCLEOTIDE SEQUENCE [LARGE SCALE GENOMIC DNA]</scope>
    <source>
        <strain evidence="2">MUT 4182</strain>
    </source>
</reference>
<dbReference type="Proteomes" id="UP000054248">
    <property type="component" value="Unassembled WGS sequence"/>
</dbReference>
<dbReference type="HOGENOM" id="CLU_1373111_0_0_1"/>
<dbReference type="AlphaFoldDB" id="A0A0C3QDF9"/>
<dbReference type="OrthoDB" id="3265433at2759"/>
<evidence type="ECO:0000313" key="1">
    <source>
        <dbReference type="EMBL" id="KIO29005.1"/>
    </source>
</evidence>
<gene>
    <name evidence="1" type="ORF">M407DRAFT_6484</name>
</gene>
<name>A0A0C3QDF9_9AGAM</name>
<dbReference type="EMBL" id="KN822988">
    <property type="protein sequence ID" value="KIO29005.1"/>
    <property type="molecule type" value="Genomic_DNA"/>
</dbReference>
<organism evidence="1 2">
    <name type="scientific">Tulasnella calospora MUT 4182</name>
    <dbReference type="NCBI Taxonomy" id="1051891"/>
    <lineage>
        <taxon>Eukaryota</taxon>
        <taxon>Fungi</taxon>
        <taxon>Dikarya</taxon>
        <taxon>Basidiomycota</taxon>
        <taxon>Agaricomycotina</taxon>
        <taxon>Agaricomycetes</taxon>
        <taxon>Cantharellales</taxon>
        <taxon>Tulasnellaceae</taxon>
        <taxon>Tulasnella</taxon>
    </lineage>
</organism>
<protein>
    <submittedName>
        <fullName evidence="1">Uncharacterized protein</fullName>
    </submittedName>
</protein>
<sequence length="199" mass="22193">MGELGIDLKGSNSPAKGLKELKDGDVKNLRDFIDGNNYSGSAGELPWIWRAVGNVLPPDAATTDVKRAIRDWEQEVLRLTWVHARSARDRWWEEQALLYEELRRIVATFEHFELSWRSRQPNVALASSAHSGFRAYSLKKAAIFQRLAKEARIKFSLVEAHQKGAAKALEFTPLVATGAGISGEAVLLGTMGTEIEEIY</sequence>
<proteinExistence type="predicted"/>
<evidence type="ECO:0000313" key="2">
    <source>
        <dbReference type="Proteomes" id="UP000054248"/>
    </source>
</evidence>
<reference evidence="1 2" key="1">
    <citation type="submission" date="2014-04" db="EMBL/GenBank/DDBJ databases">
        <authorList>
            <consortium name="DOE Joint Genome Institute"/>
            <person name="Kuo A."/>
            <person name="Girlanda M."/>
            <person name="Perotto S."/>
            <person name="Kohler A."/>
            <person name="Nagy L.G."/>
            <person name="Floudas D."/>
            <person name="Copeland A."/>
            <person name="Barry K.W."/>
            <person name="Cichocki N."/>
            <person name="Veneault-Fourrey C."/>
            <person name="LaButti K."/>
            <person name="Lindquist E.A."/>
            <person name="Lipzen A."/>
            <person name="Lundell T."/>
            <person name="Morin E."/>
            <person name="Murat C."/>
            <person name="Sun H."/>
            <person name="Tunlid A."/>
            <person name="Henrissat B."/>
            <person name="Grigoriev I.V."/>
            <person name="Hibbett D.S."/>
            <person name="Martin F."/>
            <person name="Nordberg H.P."/>
            <person name="Cantor M.N."/>
            <person name="Hua S.X."/>
        </authorList>
    </citation>
    <scope>NUCLEOTIDE SEQUENCE [LARGE SCALE GENOMIC DNA]</scope>
    <source>
        <strain evidence="1 2">MUT 4182</strain>
    </source>
</reference>